<dbReference type="OrthoDB" id="9806887at2"/>
<dbReference type="PANTHER" id="PTHR45947:SF3">
    <property type="entry name" value="SULFOQUINOVOSYL TRANSFERASE SQD2"/>
    <property type="match status" value="1"/>
</dbReference>
<organism evidence="5 6">
    <name type="scientific">Quadrisphaera setariae</name>
    <dbReference type="NCBI Taxonomy" id="2593304"/>
    <lineage>
        <taxon>Bacteria</taxon>
        <taxon>Bacillati</taxon>
        <taxon>Actinomycetota</taxon>
        <taxon>Actinomycetes</taxon>
        <taxon>Kineosporiales</taxon>
        <taxon>Kineosporiaceae</taxon>
        <taxon>Quadrisphaera</taxon>
    </lineage>
</organism>
<evidence type="ECO:0000256" key="2">
    <source>
        <dbReference type="ARBA" id="ARBA00022679"/>
    </source>
</evidence>
<dbReference type="InterPro" id="IPR001296">
    <property type="entry name" value="Glyco_trans_1"/>
</dbReference>
<feature type="domain" description="Glycosyltransferase subfamily 4-like N-terminal" evidence="4">
    <location>
        <begin position="57"/>
        <end position="217"/>
    </location>
</feature>
<accession>A0A5C8ZE66</accession>
<dbReference type="AlphaFoldDB" id="A0A5C8ZE66"/>
<dbReference type="SUPFAM" id="SSF53756">
    <property type="entry name" value="UDP-Glycosyltransferase/glycogen phosphorylase"/>
    <property type="match status" value="1"/>
</dbReference>
<dbReference type="GO" id="GO:0016758">
    <property type="term" value="F:hexosyltransferase activity"/>
    <property type="evidence" value="ECO:0007669"/>
    <property type="project" value="TreeGrafter"/>
</dbReference>
<reference evidence="5 6" key="1">
    <citation type="submission" date="2019-07" db="EMBL/GenBank/DDBJ databases">
        <title>Quadrisphaera sp. strain DD2A genome sequencing and assembly.</title>
        <authorList>
            <person name="Kim I."/>
        </authorList>
    </citation>
    <scope>NUCLEOTIDE SEQUENCE [LARGE SCALE GENOMIC DNA]</scope>
    <source>
        <strain evidence="5 6">DD2A</strain>
    </source>
</reference>
<keyword evidence="6" id="KW-1185">Reference proteome</keyword>
<dbReference type="InterPro" id="IPR028098">
    <property type="entry name" value="Glyco_trans_4-like_N"/>
</dbReference>
<protein>
    <submittedName>
        <fullName evidence="5">Glycosyltransferase family 4 protein</fullName>
    </submittedName>
</protein>
<proteinExistence type="predicted"/>
<gene>
    <name evidence="5" type="ORF">FMM08_11935</name>
</gene>
<keyword evidence="2 5" id="KW-0808">Transferase</keyword>
<dbReference type="Pfam" id="PF13439">
    <property type="entry name" value="Glyco_transf_4"/>
    <property type="match status" value="1"/>
</dbReference>
<evidence type="ECO:0000259" key="4">
    <source>
        <dbReference type="Pfam" id="PF13439"/>
    </source>
</evidence>
<dbReference type="GO" id="GO:1901137">
    <property type="term" value="P:carbohydrate derivative biosynthetic process"/>
    <property type="evidence" value="ECO:0007669"/>
    <property type="project" value="UniProtKB-ARBA"/>
</dbReference>
<dbReference type="Pfam" id="PF00534">
    <property type="entry name" value="Glycos_transf_1"/>
    <property type="match status" value="1"/>
</dbReference>
<dbReference type="EMBL" id="VKAC01000006">
    <property type="protein sequence ID" value="TXR56132.1"/>
    <property type="molecule type" value="Genomic_DNA"/>
</dbReference>
<comment type="caution">
    <text evidence="5">The sequence shown here is derived from an EMBL/GenBank/DDBJ whole genome shotgun (WGS) entry which is preliminary data.</text>
</comment>
<evidence type="ECO:0000313" key="6">
    <source>
        <dbReference type="Proteomes" id="UP000321234"/>
    </source>
</evidence>
<dbReference type="CDD" id="cd03801">
    <property type="entry name" value="GT4_PimA-like"/>
    <property type="match status" value="1"/>
</dbReference>
<evidence type="ECO:0000259" key="3">
    <source>
        <dbReference type="Pfam" id="PF00534"/>
    </source>
</evidence>
<keyword evidence="1" id="KW-0328">Glycosyltransferase</keyword>
<dbReference type="Gene3D" id="3.40.50.2000">
    <property type="entry name" value="Glycogen Phosphorylase B"/>
    <property type="match status" value="2"/>
</dbReference>
<evidence type="ECO:0000313" key="5">
    <source>
        <dbReference type="EMBL" id="TXR56132.1"/>
    </source>
</evidence>
<dbReference type="PANTHER" id="PTHR45947">
    <property type="entry name" value="SULFOQUINOVOSYL TRANSFERASE SQD2"/>
    <property type="match status" value="1"/>
</dbReference>
<feature type="domain" description="Glycosyl transferase family 1" evidence="3">
    <location>
        <begin position="225"/>
        <end position="354"/>
    </location>
</feature>
<evidence type="ECO:0000256" key="1">
    <source>
        <dbReference type="ARBA" id="ARBA00022676"/>
    </source>
</evidence>
<dbReference type="InterPro" id="IPR050194">
    <property type="entry name" value="Glycosyltransferase_grp1"/>
</dbReference>
<name>A0A5C8ZE66_9ACTN</name>
<dbReference type="Proteomes" id="UP000321234">
    <property type="component" value="Unassembled WGS sequence"/>
</dbReference>
<sequence>MDRRRCRFVLQPLDARPADPVRGAGASLVPGSRRVSAPRTARIAVFNWRDRRHPAAGGAELYCERVARELASDGHAVTLVTSRPSGTPAREVVDGYAVRRMGSWMTVYPLAMAWLLRHRRQVDGVVDSANGIPFFTPVVAGDTPVVLLVHHVHQDLFTRSFPRVAARFAAWLEGPATRRVYGRRNVVVLSPSTRKAVRRRLHLRGPVRVVPGGADTQDVASAAAPRPRVVVVGRLSPYKRLDTLLSAVARVVPAHPGLELHLVGDGTDRQRLERLAAELSAPVVFHGRLSDADRDAVLASAWLSVSASDGGDWSLSLLEANAAGVPALARRATGARDTVRHGETGWLVDDSTVDGADSVAVLATALDRALAELADPATAERLRSGARAWARRFTWRRTADGVLAALVSEHERTSRSWGRPERRAANDVSVVVDLPRAVLPEGWRPDATSRRGDRWLVQDDRVRALLPGADEVDALGLLSRLDVDAHDPSISLLVARHADVVDLTSTAARPAQPHRPGGLDVA</sequence>